<accession>A0ABS4Q5K1</accession>
<feature type="domain" description="HTH tetR-type" evidence="5">
    <location>
        <begin position="15"/>
        <end position="75"/>
    </location>
</feature>
<reference evidence="6 7" key="1">
    <citation type="submission" date="2021-03" db="EMBL/GenBank/DDBJ databases">
        <title>Sequencing the genomes of 1000 actinobacteria strains.</title>
        <authorList>
            <person name="Klenk H.-P."/>
        </authorList>
    </citation>
    <scope>NUCLEOTIDE SEQUENCE [LARGE SCALE GENOMIC DNA]</scope>
    <source>
        <strain evidence="6 7">DSM 45510</strain>
    </source>
</reference>
<dbReference type="PANTHER" id="PTHR30055:SF158">
    <property type="entry name" value="POSSIBLE TRANSCRIPTIONAL REGULATORY PROTEIN (PROBABLY TETR-FAMILY)"/>
    <property type="match status" value="1"/>
</dbReference>
<dbReference type="PROSITE" id="PS50977">
    <property type="entry name" value="HTH_TETR_2"/>
    <property type="match status" value="1"/>
</dbReference>
<dbReference type="SUPFAM" id="SSF46689">
    <property type="entry name" value="Homeodomain-like"/>
    <property type="match status" value="1"/>
</dbReference>
<dbReference type="EMBL" id="JAGGMS010000001">
    <property type="protein sequence ID" value="MBP2186962.1"/>
    <property type="molecule type" value="Genomic_DNA"/>
</dbReference>
<comment type="caution">
    <text evidence="6">The sequence shown here is derived from an EMBL/GenBank/DDBJ whole genome shotgun (WGS) entry which is preliminary data.</text>
</comment>
<keyword evidence="1" id="KW-0805">Transcription regulation</keyword>
<keyword evidence="3" id="KW-0804">Transcription</keyword>
<dbReference type="InterPro" id="IPR023772">
    <property type="entry name" value="DNA-bd_HTH_TetR-type_CS"/>
</dbReference>
<keyword evidence="7" id="KW-1185">Reference proteome</keyword>
<dbReference type="Pfam" id="PF00440">
    <property type="entry name" value="TetR_N"/>
    <property type="match status" value="1"/>
</dbReference>
<dbReference type="PANTHER" id="PTHR30055">
    <property type="entry name" value="HTH-TYPE TRANSCRIPTIONAL REGULATOR RUTR"/>
    <property type="match status" value="1"/>
</dbReference>
<dbReference type="RefSeq" id="WP_209670386.1">
    <property type="nucleotide sequence ID" value="NZ_JAGGMS010000001.1"/>
</dbReference>
<evidence type="ECO:0000313" key="7">
    <source>
        <dbReference type="Proteomes" id="UP000741013"/>
    </source>
</evidence>
<dbReference type="InterPro" id="IPR001647">
    <property type="entry name" value="HTH_TetR"/>
</dbReference>
<dbReference type="Pfam" id="PF21943">
    <property type="entry name" value="TetR_C_46"/>
    <property type="match status" value="1"/>
</dbReference>
<evidence type="ECO:0000313" key="6">
    <source>
        <dbReference type="EMBL" id="MBP2186962.1"/>
    </source>
</evidence>
<dbReference type="InterPro" id="IPR050109">
    <property type="entry name" value="HTH-type_TetR-like_transc_reg"/>
</dbReference>
<gene>
    <name evidence="6" type="ORF">JOM49_008488</name>
</gene>
<organism evidence="6 7">
    <name type="scientific">Amycolatopsis magusensis</name>
    <dbReference type="NCBI Taxonomy" id="882444"/>
    <lineage>
        <taxon>Bacteria</taxon>
        <taxon>Bacillati</taxon>
        <taxon>Actinomycetota</taxon>
        <taxon>Actinomycetes</taxon>
        <taxon>Pseudonocardiales</taxon>
        <taxon>Pseudonocardiaceae</taxon>
        <taxon>Amycolatopsis</taxon>
    </lineage>
</organism>
<keyword evidence="2 4" id="KW-0238">DNA-binding</keyword>
<evidence type="ECO:0000259" key="5">
    <source>
        <dbReference type="PROSITE" id="PS50977"/>
    </source>
</evidence>
<evidence type="ECO:0000256" key="4">
    <source>
        <dbReference type="PROSITE-ProRule" id="PRU00335"/>
    </source>
</evidence>
<sequence>MTTEQAPRRKRMPRAERERQMVEVAEAVFAERGYVAASMDDIAERVGVSKPMLYEYFNSKEGLLLACIEQARSELRTATEEAVAKATDAEDALRRGLLAFFVFIRERRQSWSLLRHEMTLIGTPAADGIEATRRQQTDLIAALMAGYFSAASPLQVEASAEFVVGACERLAIWTERHEEITPEMVTGYAMDLLWAGLHDRVVI</sequence>
<evidence type="ECO:0000256" key="2">
    <source>
        <dbReference type="ARBA" id="ARBA00023125"/>
    </source>
</evidence>
<dbReference type="Proteomes" id="UP000741013">
    <property type="component" value="Unassembled WGS sequence"/>
</dbReference>
<feature type="DNA-binding region" description="H-T-H motif" evidence="4">
    <location>
        <begin position="38"/>
        <end position="57"/>
    </location>
</feature>
<name>A0ABS4Q5K1_9PSEU</name>
<evidence type="ECO:0000256" key="3">
    <source>
        <dbReference type="ARBA" id="ARBA00023163"/>
    </source>
</evidence>
<dbReference type="InterPro" id="IPR009057">
    <property type="entry name" value="Homeodomain-like_sf"/>
</dbReference>
<dbReference type="PRINTS" id="PR00455">
    <property type="entry name" value="HTHTETR"/>
</dbReference>
<evidence type="ECO:0000256" key="1">
    <source>
        <dbReference type="ARBA" id="ARBA00023015"/>
    </source>
</evidence>
<dbReference type="PROSITE" id="PS01081">
    <property type="entry name" value="HTH_TETR_1"/>
    <property type="match status" value="1"/>
</dbReference>
<proteinExistence type="predicted"/>
<dbReference type="Gene3D" id="1.10.357.10">
    <property type="entry name" value="Tetracycline Repressor, domain 2"/>
    <property type="match status" value="1"/>
</dbReference>
<protein>
    <submittedName>
        <fullName evidence="6">AcrR family transcriptional regulator</fullName>
    </submittedName>
</protein>
<dbReference type="InterPro" id="IPR054129">
    <property type="entry name" value="DesT_TetR_C"/>
</dbReference>